<protein>
    <submittedName>
        <fullName evidence="4">Uncharacterized protein</fullName>
    </submittedName>
</protein>
<keyword evidence="3" id="KW-0732">Signal</keyword>
<reference evidence="4" key="1">
    <citation type="submission" date="2021-01" db="UniProtKB">
        <authorList>
            <consortium name="EnsemblMetazoa"/>
        </authorList>
    </citation>
    <scope>IDENTIFICATION</scope>
</reference>
<dbReference type="GeneID" id="111254289"/>
<dbReference type="AlphaFoldDB" id="A0A7M7KU31"/>
<evidence type="ECO:0000313" key="5">
    <source>
        <dbReference type="Proteomes" id="UP000594260"/>
    </source>
</evidence>
<feature type="chain" id="PRO_5029917541" evidence="3">
    <location>
        <begin position="18"/>
        <end position="397"/>
    </location>
</feature>
<feature type="compositionally biased region" description="Polar residues" evidence="2">
    <location>
        <begin position="117"/>
        <end position="128"/>
    </location>
</feature>
<feature type="compositionally biased region" description="Basic residues" evidence="2">
    <location>
        <begin position="386"/>
        <end position="397"/>
    </location>
</feature>
<keyword evidence="1" id="KW-0193">Cuticle</keyword>
<dbReference type="RefSeq" id="XP_022670716.1">
    <property type="nucleotide sequence ID" value="XM_022814981.1"/>
</dbReference>
<feature type="region of interest" description="Disordered" evidence="2">
    <location>
        <begin position="164"/>
        <end position="186"/>
    </location>
</feature>
<evidence type="ECO:0000256" key="2">
    <source>
        <dbReference type="SAM" id="MobiDB-lite"/>
    </source>
</evidence>
<dbReference type="PANTHER" id="PTHR10380:SF240">
    <property type="match status" value="1"/>
</dbReference>
<dbReference type="PANTHER" id="PTHR10380">
    <property type="entry name" value="CUTICLE PROTEIN"/>
    <property type="match status" value="1"/>
</dbReference>
<feature type="compositionally biased region" description="Low complexity" evidence="2">
    <location>
        <begin position="171"/>
        <end position="183"/>
    </location>
</feature>
<dbReference type="InParanoid" id="A0A7M7KU31"/>
<feature type="compositionally biased region" description="Basic and acidic residues" evidence="2">
    <location>
        <begin position="290"/>
        <end position="301"/>
    </location>
</feature>
<organism evidence="4 5">
    <name type="scientific">Varroa destructor</name>
    <name type="common">Honeybee mite</name>
    <dbReference type="NCBI Taxonomy" id="109461"/>
    <lineage>
        <taxon>Eukaryota</taxon>
        <taxon>Metazoa</taxon>
        <taxon>Ecdysozoa</taxon>
        <taxon>Arthropoda</taxon>
        <taxon>Chelicerata</taxon>
        <taxon>Arachnida</taxon>
        <taxon>Acari</taxon>
        <taxon>Parasitiformes</taxon>
        <taxon>Mesostigmata</taxon>
        <taxon>Gamasina</taxon>
        <taxon>Dermanyssoidea</taxon>
        <taxon>Varroidae</taxon>
        <taxon>Varroa</taxon>
    </lineage>
</organism>
<dbReference type="OrthoDB" id="7255276at2759"/>
<feature type="signal peptide" evidence="3">
    <location>
        <begin position="1"/>
        <end position="17"/>
    </location>
</feature>
<evidence type="ECO:0000256" key="3">
    <source>
        <dbReference type="SAM" id="SignalP"/>
    </source>
</evidence>
<sequence length="397" mass="42983">MKALMIFLCGVVAVSHAQFSSGQYDHSFGNFGNENPSSLQPFYYDSQFGTGHVSLASPSSPFDLFSTNTLNSNNVFRQQSGSALDRGGGFQTAPQNSFSTYSSYPFVNNQLSSPSSGLFSNQYSSPTNYNYQQPQSQSLSYPQVPQALQQNAYQTPASPLNEFSNQVQQSYPKTPATPAYHAPAPAPLNYQQPAYQPPVPQYNPSREPAYQAPTPVTTSRPVPYINTAQLSYNAAENALPSSNTANSSNTPKKPVVVHPPASVHYVSIGEKLEGDYKFGYETGKGSNGDESFRTETRDADGTVRGSYGYVDPRGKQITVHYEAGREGFKILSEDEVKGGAKRTPAAAPVQPNQPAPPAAVAPTTPPTPPTATETPLLEHSTQATPQRRRKRKPNQAQ</sequence>
<feature type="region of interest" description="Disordered" evidence="2">
    <location>
        <begin position="117"/>
        <end position="141"/>
    </location>
</feature>
<dbReference type="EnsemblMetazoa" id="XM_022814981">
    <property type="protein sequence ID" value="XP_022670716"/>
    <property type="gene ID" value="LOC111254289"/>
</dbReference>
<accession>A0A7M7KU31</accession>
<feature type="compositionally biased region" description="Pro residues" evidence="2">
    <location>
        <begin position="351"/>
        <end position="369"/>
    </location>
</feature>
<dbReference type="GO" id="GO:0008010">
    <property type="term" value="F:structural constituent of chitin-based larval cuticle"/>
    <property type="evidence" value="ECO:0007669"/>
    <property type="project" value="TreeGrafter"/>
</dbReference>
<evidence type="ECO:0000313" key="4">
    <source>
        <dbReference type="EnsemblMetazoa" id="XP_022670716"/>
    </source>
</evidence>
<feature type="region of interest" description="Disordered" evidence="2">
    <location>
        <begin position="334"/>
        <end position="397"/>
    </location>
</feature>
<dbReference type="InterPro" id="IPR050468">
    <property type="entry name" value="Cuticle_Struct_Prot"/>
</dbReference>
<dbReference type="PROSITE" id="PS51155">
    <property type="entry name" value="CHIT_BIND_RR_2"/>
    <property type="match status" value="1"/>
</dbReference>
<dbReference type="KEGG" id="vde:111254289"/>
<feature type="region of interest" description="Disordered" evidence="2">
    <location>
        <begin position="285"/>
        <end position="307"/>
    </location>
</feature>
<dbReference type="Pfam" id="PF00379">
    <property type="entry name" value="Chitin_bind_4"/>
    <property type="match status" value="1"/>
</dbReference>
<dbReference type="Proteomes" id="UP000594260">
    <property type="component" value="Unplaced"/>
</dbReference>
<proteinExistence type="predicted"/>
<keyword evidence="5" id="KW-1185">Reference proteome</keyword>
<dbReference type="InterPro" id="IPR000618">
    <property type="entry name" value="Insect_cuticle"/>
</dbReference>
<dbReference type="GO" id="GO:0062129">
    <property type="term" value="C:chitin-based extracellular matrix"/>
    <property type="evidence" value="ECO:0007669"/>
    <property type="project" value="TreeGrafter"/>
</dbReference>
<feature type="compositionally biased region" description="Low complexity" evidence="2">
    <location>
        <begin position="129"/>
        <end position="141"/>
    </location>
</feature>
<name>A0A7M7KU31_VARDE</name>
<evidence type="ECO:0000256" key="1">
    <source>
        <dbReference type="PROSITE-ProRule" id="PRU00497"/>
    </source>
</evidence>